<dbReference type="Pfam" id="PF07475">
    <property type="entry name" value="Hpr_kinase_C"/>
    <property type="match status" value="1"/>
</dbReference>
<name>A0ABV3L9M5_9RHOB</name>
<comment type="caution">
    <text evidence="2">The sequence shown here is derived from an EMBL/GenBank/DDBJ whole genome shotgun (WGS) entry which is preliminary data.</text>
</comment>
<evidence type="ECO:0000313" key="3">
    <source>
        <dbReference type="Proteomes" id="UP001553161"/>
    </source>
</evidence>
<reference evidence="2 3" key="1">
    <citation type="submission" date="2024-07" db="EMBL/GenBank/DDBJ databases">
        <authorList>
            <person name="Kang M."/>
        </authorList>
    </citation>
    <scope>NUCLEOTIDE SEQUENCE [LARGE SCALE GENOMIC DNA]</scope>
    <source>
        <strain evidence="2 3">DFM31</strain>
    </source>
</reference>
<sequence>MIDITTDSREIRHATTVALCGVAVMIEGPSGSGKSALGLELMAHGAELVADDRTLLERDGDRVLASAPPTLPARIEARGVGLLPARLAGPTPLRLVVRMVPVETARLPQPATTCVLGHNVTLIHKCETGHFGAALLQFIRGHHESLQ</sequence>
<organism evidence="2 3">
    <name type="scientific">Meridianimarinicoccus marinus</name>
    <dbReference type="NCBI Taxonomy" id="3231483"/>
    <lineage>
        <taxon>Bacteria</taxon>
        <taxon>Pseudomonadati</taxon>
        <taxon>Pseudomonadota</taxon>
        <taxon>Alphaproteobacteria</taxon>
        <taxon>Rhodobacterales</taxon>
        <taxon>Paracoccaceae</taxon>
        <taxon>Meridianimarinicoccus</taxon>
    </lineage>
</organism>
<keyword evidence="3" id="KW-1185">Reference proteome</keyword>
<proteinExistence type="predicted"/>
<dbReference type="GO" id="GO:0016301">
    <property type="term" value="F:kinase activity"/>
    <property type="evidence" value="ECO:0007669"/>
    <property type="project" value="UniProtKB-KW"/>
</dbReference>
<evidence type="ECO:0000313" key="2">
    <source>
        <dbReference type="EMBL" id="MEV8467098.1"/>
    </source>
</evidence>
<evidence type="ECO:0000259" key="1">
    <source>
        <dbReference type="Pfam" id="PF07475"/>
    </source>
</evidence>
<dbReference type="EMBL" id="JBFBVU010000010">
    <property type="protein sequence ID" value="MEV8467098.1"/>
    <property type="molecule type" value="Genomic_DNA"/>
</dbReference>
<keyword evidence="2" id="KW-0808">Transferase</keyword>
<dbReference type="InterPro" id="IPR027417">
    <property type="entry name" value="P-loop_NTPase"/>
</dbReference>
<dbReference type="RefSeq" id="WP_366192874.1">
    <property type="nucleotide sequence ID" value="NZ_JBFBVU010000010.1"/>
</dbReference>
<keyword evidence="2" id="KW-0418">Kinase</keyword>
<gene>
    <name evidence="2" type="ORF">AB0T83_09935</name>
</gene>
<dbReference type="Gene3D" id="3.40.50.300">
    <property type="entry name" value="P-loop containing nucleotide triphosphate hydrolases"/>
    <property type="match status" value="1"/>
</dbReference>
<dbReference type="CDD" id="cd01918">
    <property type="entry name" value="HprK_C"/>
    <property type="match status" value="1"/>
</dbReference>
<dbReference type="InterPro" id="IPR011104">
    <property type="entry name" value="Hpr_kin/Pase_C"/>
</dbReference>
<accession>A0ABV3L9M5</accession>
<feature type="domain" description="HPr kinase/phosphorylase C-terminal" evidence="1">
    <location>
        <begin position="9"/>
        <end position="83"/>
    </location>
</feature>
<dbReference type="Proteomes" id="UP001553161">
    <property type="component" value="Unassembled WGS sequence"/>
</dbReference>
<dbReference type="SUPFAM" id="SSF53795">
    <property type="entry name" value="PEP carboxykinase-like"/>
    <property type="match status" value="1"/>
</dbReference>
<protein>
    <submittedName>
        <fullName evidence="2">HPr kinase/phosphatase C-terminal domain-containing protein</fullName>
    </submittedName>
</protein>